<evidence type="ECO:0000313" key="3">
    <source>
        <dbReference type="Proteomes" id="UP000295244"/>
    </source>
</evidence>
<dbReference type="RefSeq" id="WP_132692463.1">
    <property type="nucleotide sequence ID" value="NZ_SKBU01000024.1"/>
</dbReference>
<evidence type="ECO:0000313" key="2">
    <source>
        <dbReference type="EMBL" id="TCJ15544.1"/>
    </source>
</evidence>
<dbReference type="PANTHER" id="PTHR10605:SF56">
    <property type="entry name" value="BIFUNCTIONAL HEPARAN SULFATE N-DEACETYLASE_N-SULFOTRANSFERASE"/>
    <property type="match status" value="1"/>
</dbReference>
<comment type="caution">
    <text evidence="2">The sequence shown here is derived from an EMBL/GenBank/DDBJ whole genome shotgun (WGS) entry which is preliminary data.</text>
</comment>
<sequence length="184" mass="21398">MTLPDFLVIGAGKAGTTSLYYYLRQHPQVYMSPTKETNFFALEGQRVAFRGPGVEERINAWTITELSEYERQFAGVRGERAVGEVCPLYLYSERAAERIKRHVPEVRLIAVLRDPAERAYSSFLMLRRSGREPLEDFAAALEAEDRRVAGGWEYAWHYRRAGYYHEQLSRYYALFDPAQIRVYL</sequence>
<dbReference type="PANTHER" id="PTHR10605">
    <property type="entry name" value="HEPARAN SULFATE SULFOTRANSFERASE"/>
    <property type="match status" value="1"/>
</dbReference>
<dbReference type="InterPro" id="IPR037359">
    <property type="entry name" value="NST/OST"/>
</dbReference>
<dbReference type="GO" id="GO:0008146">
    <property type="term" value="F:sulfotransferase activity"/>
    <property type="evidence" value="ECO:0007669"/>
    <property type="project" value="InterPro"/>
</dbReference>
<proteinExistence type="predicted"/>
<protein>
    <submittedName>
        <fullName evidence="2">Sulfotransferase</fullName>
    </submittedName>
</protein>
<name>A0A4R1BEP2_9ACTN</name>
<dbReference type="InterPro" id="IPR027417">
    <property type="entry name" value="P-loop_NTPase"/>
</dbReference>
<feature type="non-terminal residue" evidence="2">
    <location>
        <position position="184"/>
    </location>
</feature>
<dbReference type="AlphaFoldDB" id="A0A4R1BEP2"/>
<dbReference type="SUPFAM" id="SSF52540">
    <property type="entry name" value="P-loop containing nucleoside triphosphate hydrolases"/>
    <property type="match status" value="1"/>
</dbReference>
<organism evidence="2 3">
    <name type="scientific">Rubrobacter taiwanensis</name>
    <dbReference type="NCBI Taxonomy" id="185139"/>
    <lineage>
        <taxon>Bacteria</taxon>
        <taxon>Bacillati</taxon>
        <taxon>Actinomycetota</taxon>
        <taxon>Rubrobacteria</taxon>
        <taxon>Rubrobacterales</taxon>
        <taxon>Rubrobacteraceae</taxon>
        <taxon>Rubrobacter</taxon>
    </lineage>
</organism>
<dbReference type="OrthoDB" id="4508169at2"/>
<dbReference type="Gene3D" id="3.40.50.300">
    <property type="entry name" value="P-loop containing nucleotide triphosphate hydrolases"/>
    <property type="match status" value="1"/>
</dbReference>
<keyword evidence="1 2" id="KW-0808">Transferase</keyword>
<dbReference type="EMBL" id="SKBU01000024">
    <property type="protein sequence ID" value="TCJ15544.1"/>
    <property type="molecule type" value="Genomic_DNA"/>
</dbReference>
<reference evidence="2 3" key="1">
    <citation type="submission" date="2019-03" db="EMBL/GenBank/DDBJ databases">
        <title>Whole genome sequence of a novel Rubrobacter taiwanensis strain, isolated from Yellowstone National Park.</title>
        <authorList>
            <person name="Freed S."/>
            <person name="Ramaley R.F."/>
            <person name="Kyndt J.A."/>
        </authorList>
    </citation>
    <scope>NUCLEOTIDE SEQUENCE [LARGE SCALE GENOMIC DNA]</scope>
    <source>
        <strain evidence="2 3">Yellowstone</strain>
    </source>
</reference>
<gene>
    <name evidence="2" type="ORF">E0L93_12735</name>
</gene>
<accession>A0A4R1BEP2</accession>
<dbReference type="Pfam" id="PF13469">
    <property type="entry name" value="Sulfotransfer_3"/>
    <property type="match status" value="1"/>
</dbReference>
<dbReference type="Proteomes" id="UP000295244">
    <property type="component" value="Unassembled WGS sequence"/>
</dbReference>
<keyword evidence="3" id="KW-1185">Reference proteome</keyword>
<evidence type="ECO:0000256" key="1">
    <source>
        <dbReference type="ARBA" id="ARBA00022679"/>
    </source>
</evidence>